<proteinExistence type="predicted"/>
<dbReference type="SMART" id="SM00220">
    <property type="entry name" value="S_TKc"/>
    <property type="match status" value="1"/>
</dbReference>
<feature type="compositionally biased region" description="Polar residues" evidence="1">
    <location>
        <begin position="633"/>
        <end position="647"/>
    </location>
</feature>
<protein>
    <submittedName>
        <fullName evidence="3">Uu.00g117470.m01.CDS01</fullName>
    </submittedName>
</protein>
<evidence type="ECO:0000313" key="3">
    <source>
        <dbReference type="EMBL" id="CAJ2504353.1"/>
    </source>
</evidence>
<keyword evidence="4" id="KW-1185">Reference proteome</keyword>
<feature type="region of interest" description="Disordered" evidence="1">
    <location>
        <begin position="630"/>
        <end position="695"/>
    </location>
</feature>
<dbReference type="InterPro" id="IPR036465">
    <property type="entry name" value="vWFA_dom_sf"/>
</dbReference>
<dbReference type="InterPro" id="IPR011009">
    <property type="entry name" value="Kinase-like_dom_sf"/>
</dbReference>
<dbReference type="PROSITE" id="PS50011">
    <property type="entry name" value="PROTEIN_KINASE_DOM"/>
    <property type="match status" value="1"/>
</dbReference>
<name>A0AAI8VG99_9PEZI</name>
<feature type="compositionally biased region" description="Polar residues" evidence="1">
    <location>
        <begin position="1034"/>
        <end position="1048"/>
    </location>
</feature>
<feature type="compositionally biased region" description="Low complexity" evidence="1">
    <location>
        <begin position="686"/>
        <end position="695"/>
    </location>
</feature>
<dbReference type="GO" id="GO:0005524">
    <property type="term" value="F:ATP binding"/>
    <property type="evidence" value="ECO:0007669"/>
    <property type="project" value="InterPro"/>
</dbReference>
<dbReference type="EMBL" id="CAUWAG010000006">
    <property type="protein sequence ID" value="CAJ2504353.1"/>
    <property type="molecule type" value="Genomic_DNA"/>
</dbReference>
<dbReference type="AlphaFoldDB" id="A0AAI8VG99"/>
<gene>
    <name evidence="3" type="ORF">KHLLAP_LOCUS4821</name>
</gene>
<dbReference type="SUPFAM" id="SSF53300">
    <property type="entry name" value="vWA-like"/>
    <property type="match status" value="1"/>
</dbReference>
<feature type="domain" description="Protein kinase" evidence="2">
    <location>
        <begin position="189"/>
        <end position="566"/>
    </location>
</feature>
<feature type="region of interest" description="Disordered" evidence="1">
    <location>
        <begin position="994"/>
        <end position="1083"/>
    </location>
</feature>
<feature type="compositionally biased region" description="Polar residues" evidence="1">
    <location>
        <begin position="1056"/>
        <end position="1074"/>
    </location>
</feature>
<organism evidence="3 4">
    <name type="scientific">Anthostomella pinea</name>
    <dbReference type="NCBI Taxonomy" id="933095"/>
    <lineage>
        <taxon>Eukaryota</taxon>
        <taxon>Fungi</taxon>
        <taxon>Dikarya</taxon>
        <taxon>Ascomycota</taxon>
        <taxon>Pezizomycotina</taxon>
        <taxon>Sordariomycetes</taxon>
        <taxon>Xylariomycetidae</taxon>
        <taxon>Xylariales</taxon>
        <taxon>Xylariaceae</taxon>
        <taxon>Anthostomella</taxon>
    </lineage>
</organism>
<evidence type="ECO:0000259" key="2">
    <source>
        <dbReference type="PROSITE" id="PS50011"/>
    </source>
</evidence>
<dbReference type="Pfam" id="PF00069">
    <property type="entry name" value="Pkinase"/>
    <property type="match status" value="1"/>
</dbReference>
<accession>A0AAI8VG99</accession>
<dbReference type="Gene3D" id="1.10.510.10">
    <property type="entry name" value="Transferase(Phosphotransferase) domain 1"/>
    <property type="match status" value="1"/>
</dbReference>
<feature type="compositionally biased region" description="Low complexity" evidence="1">
    <location>
        <begin position="1009"/>
        <end position="1023"/>
    </location>
</feature>
<comment type="caution">
    <text evidence="3">The sequence shown here is derived from an EMBL/GenBank/DDBJ whole genome shotgun (WGS) entry which is preliminary data.</text>
</comment>
<dbReference type="Proteomes" id="UP001295740">
    <property type="component" value="Unassembled WGS sequence"/>
</dbReference>
<dbReference type="GO" id="GO:0004674">
    <property type="term" value="F:protein serine/threonine kinase activity"/>
    <property type="evidence" value="ECO:0007669"/>
    <property type="project" value="TreeGrafter"/>
</dbReference>
<evidence type="ECO:0000313" key="4">
    <source>
        <dbReference type="Proteomes" id="UP001295740"/>
    </source>
</evidence>
<feature type="compositionally biased region" description="Polar residues" evidence="1">
    <location>
        <begin position="666"/>
        <end position="678"/>
    </location>
</feature>
<dbReference type="InterPro" id="IPR000719">
    <property type="entry name" value="Prot_kinase_dom"/>
</dbReference>
<evidence type="ECO:0000256" key="1">
    <source>
        <dbReference type="SAM" id="MobiDB-lite"/>
    </source>
</evidence>
<reference evidence="3" key="1">
    <citation type="submission" date="2023-10" db="EMBL/GenBank/DDBJ databases">
        <authorList>
            <person name="Hackl T."/>
        </authorList>
    </citation>
    <scope>NUCLEOTIDE SEQUENCE</scope>
</reference>
<dbReference type="PANTHER" id="PTHR24359:SF1">
    <property type="entry name" value="INHIBITOR OF NUCLEAR FACTOR KAPPA-B KINASE EPSILON SUBUNIT HOMOLOG 1-RELATED"/>
    <property type="match status" value="1"/>
</dbReference>
<dbReference type="SUPFAM" id="SSF56112">
    <property type="entry name" value="Protein kinase-like (PK-like)"/>
    <property type="match status" value="1"/>
</dbReference>
<feature type="region of interest" description="Disordered" evidence="1">
    <location>
        <begin position="1"/>
        <end position="22"/>
    </location>
</feature>
<sequence>MSNRTTRRSASPVRSLRTQDSATFDEQHEIALAEFKEHRKTYTRKIAHEPVVRGPVPREPTPRERKFVLVDALTAKLRNKSPTCGFKYEHDLERLYMTASFKQSLEPPSVNGNILEDKLLRIFYILLELGYPQLTELFHNQGLDDTHLPLDERTLSSRINSRVLEDELGMHDVDFYRSFCDLQRDWCPMVFELEMGRASTDQIVPLYMKEPIQPHRDDRPPPESNARLWKVDVPEELIGPKLRKTLIDSLWREQDVKTGLVDSDGKELTQMCRCYRFALKQFRSDRKSAFDRERKIFYALGPQKGLIQYIGWYDEKDQDGQQLYNIVLECGDFDLYTAFRNQAPPVSPPEIKGFYQGMLDVSEALYKIHQLKTGNFFYDVWHADVKPENILRVQECFKLADPGEAHIRLASGGGGPARAVVTGGTRVYGSPEKAAYIDNHATAPASIPQNSDVWSLGCVFSVAATYVVLGPQGVLQYDKIRRHTPRASQQANFDGINGAFHDGNRVLKVVTEWHEYLRSATRRTDAFTADVLTMVDEHMLVTPEKERWDAKQVESHLRDLLNDPKLQACPVPDTIESILQEIDLQAEQYELSIHDSSRVDSVRTRRSLQAIQASCVDFKSADELLNMPVLPTAQRSEQRTNNAQKAVQTREKPLGQTVLPRAASDRTLTAESSGQSHTFPRLSTGDASASESAFADAATGPMVRPPPMTMWQVEDQLEKIGKQKTLASFRHGLRSQPVSVKGVIDGYDDLKPYYKNRDIIYLVDNGSSMLDHWGEAKYLLRVLVWRSLGYDDDGMELYFTDPKTTAKVSRRKTQIVENFMSAMDQAKPRPRGRGEHRTHLLLKLSDIVNDYASKKYNSAIREKAKTIIIFTDGVWEDQGEVETTIENWYDRLRMRSLHTSSNSTHQDQAVRADTPQGIREASSSHFAESRPITFQFVAFGHDAEGIDRMKRLDDNFQNTCYPDLIDMEPSNGDVYKMFLGSLDSRWDTQENTVNAMPSTPIYSPPSFHGSASRSRAGTRTSGPLPSPMSLPSPQDNWQGTEEPQTASGGVTIWPYQPQSSTQSHQSNMQSSSDGTPPHGLFRD</sequence>
<dbReference type="PANTHER" id="PTHR24359">
    <property type="entry name" value="SERINE/THREONINE-PROTEIN KINASE SBK1"/>
    <property type="match status" value="1"/>
</dbReference>